<dbReference type="InterPro" id="IPR012845">
    <property type="entry name" value="RNA_pol_sigma_FliA_WhiG"/>
</dbReference>
<feature type="domain" description="RNA polymerase sigma-70" evidence="5">
    <location>
        <begin position="34"/>
        <end position="47"/>
    </location>
</feature>
<dbReference type="PANTHER" id="PTHR30385">
    <property type="entry name" value="SIGMA FACTOR F FLAGELLAR"/>
    <property type="match status" value="1"/>
</dbReference>
<dbReference type="NCBIfam" id="TIGR02937">
    <property type="entry name" value="sigma70-ECF"/>
    <property type="match status" value="1"/>
</dbReference>
<organism evidence="6 7">
    <name type="scientific">Thermosipho affectus</name>
    <dbReference type="NCBI Taxonomy" id="660294"/>
    <lineage>
        <taxon>Bacteria</taxon>
        <taxon>Thermotogati</taxon>
        <taxon>Thermotogota</taxon>
        <taxon>Thermotogae</taxon>
        <taxon>Thermotogales</taxon>
        <taxon>Fervidobacteriaceae</taxon>
        <taxon>Thermosipho</taxon>
    </lineage>
</organism>
<proteinExistence type="predicted"/>
<dbReference type="SUPFAM" id="SSF88659">
    <property type="entry name" value="Sigma3 and sigma4 domains of RNA polymerase sigma factors"/>
    <property type="match status" value="1"/>
</dbReference>
<keyword evidence="7" id="KW-1185">Reference proteome</keyword>
<gene>
    <name evidence="6" type="ORF">XJ44_07815</name>
</gene>
<dbReference type="InterPro" id="IPR014284">
    <property type="entry name" value="RNA_pol_sigma-70_dom"/>
</dbReference>
<dbReference type="RefSeq" id="WP_077198635.1">
    <property type="nucleotide sequence ID" value="NZ_LBFC01000022.1"/>
</dbReference>
<dbReference type="Gene3D" id="1.10.1740.10">
    <property type="match status" value="1"/>
</dbReference>
<keyword evidence="3" id="KW-0238">DNA-binding</keyword>
<dbReference type="PIRSF" id="PIRSF000770">
    <property type="entry name" value="RNA_pol_sigma-SigE/K"/>
    <property type="match status" value="1"/>
</dbReference>
<evidence type="ECO:0000313" key="7">
    <source>
        <dbReference type="Proteomes" id="UP000242616"/>
    </source>
</evidence>
<dbReference type="Pfam" id="PF04545">
    <property type="entry name" value="Sigma70_r4"/>
    <property type="match status" value="1"/>
</dbReference>
<dbReference type="Proteomes" id="UP000242616">
    <property type="component" value="Unassembled WGS sequence"/>
</dbReference>
<evidence type="ECO:0000256" key="4">
    <source>
        <dbReference type="ARBA" id="ARBA00023163"/>
    </source>
</evidence>
<evidence type="ECO:0000256" key="1">
    <source>
        <dbReference type="ARBA" id="ARBA00023015"/>
    </source>
</evidence>
<dbReference type="SUPFAM" id="SSF88946">
    <property type="entry name" value="Sigma2 domain of RNA polymerase sigma factors"/>
    <property type="match status" value="1"/>
</dbReference>
<evidence type="ECO:0000259" key="5">
    <source>
        <dbReference type="PROSITE" id="PS00715"/>
    </source>
</evidence>
<dbReference type="InterPro" id="IPR013324">
    <property type="entry name" value="RNA_pol_sigma_r3/r4-like"/>
</dbReference>
<dbReference type="Pfam" id="PF04542">
    <property type="entry name" value="Sigma70_r2"/>
    <property type="match status" value="1"/>
</dbReference>
<comment type="caution">
    <text evidence="6">The sequence shown here is derived from an EMBL/GenBank/DDBJ whole genome shotgun (WGS) entry which is preliminary data.</text>
</comment>
<evidence type="ECO:0000256" key="3">
    <source>
        <dbReference type="ARBA" id="ARBA00023125"/>
    </source>
</evidence>
<dbReference type="CDD" id="cd06171">
    <property type="entry name" value="Sigma70_r4"/>
    <property type="match status" value="1"/>
</dbReference>
<dbReference type="InterPro" id="IPR013325">
    <property type="entry name" value="RNA_pol_sigma_r2"/>
</dbReference>
<dbReference type="InterPro" id="IPR007627">
    <property type="entry name" value="RNA_pol_sigma70_r2"/>
</dbReference>
<dbReference type="InterPro" id="IPR000943">
    <property type="entry name" value="RNA_pol_sigma70"/>
</dbReference>
<protein>
    <submittedName>
        <fullName evidence="6">RNA polymerase sigma70</fullName>
    </submittedName>
</protein>
<accession>A0ABX3IG17</accession>
<evidence type="ECO:0000256" key="2">
    <source>
        <dbReference type="ARBA" id="ARBA00023082"/>
    </source>
</evidence>
<dbReference type="PROSITE" id="PS00715">
    <property type="entry name" value="SIGMA70_1"/>
    <property type="match status" value="1"/>
</dbReference>
<name>A0ABX3IG17_9BACT</name>
<reference evidence="6 7" key="1">
    <citation type="submission" date="2015-06" db="EMBL/GenBank/DDBJ databases">
        <title>Genome sequencing of Thermotogales isolates from hydrothermal vents.</title>
        <authorList>
            <person name="Haverkamp T.H."/>
            <person name="Kublanov I.V."/>
            <person name="Nesbo C.L."/>
        </authorList>
    </citation>
    <scope>NUCLEOTIDE SEQUENCE [LARGE SCALE GENOMIC DNA]</scope>
    <source>
        <strain evidence="7">ik275mar</strain>
    </source>
</reference>
<dbReference type="NCBIfam" id="NF005413">
    <property type="entry name" value="PRK06986.1"/>
    <property type="match status" value="1"/>
</dbReference>
<sequence>MIDKDKIVLEYLPYVRRIAYDLKKNLPHNVEVDDLIQEGLIGLLQAVERFDPKKGSKLRSYLLTRVKGAMYDYLRKIDWMPKNLRHEVKIVENAISKTENSGNKIDFEELSKLTNLPLENVRRAYNEMVRKQFLMLDDYLIEDIEIKETISSDDNPEENALKEIIKEELIKAISKLSEKEQLVLSLRYEQELSLKEIGKVLDLTESRVSQILSSTILKLKKMLGG</sequence>
<dbReference type="Gene3D" id="1.20.140.160">
    <property type="match status" value="1"/>
</dbReference>
<evidence type="ECO:0000313" key="6">
    <source>
        <dbReference type="EMBL" id="ONN26763.1"/>
    </source>
</evidence>
<keyword evidence="2" id="KW-0731">Sigma factor</keyword>
<dbReference type="InterPro" id="IPR007630">
    <property type="entry name" value="RNA_pol_sigma70_r4"/>
</dbReference>
<dbReference type="PANTHER" id="PTHR30385:SF7">
    <property type="entry name" value="RNA POLYMERASE SIGMA FACTOR FLIA"/>
    <property type="match status" value="1"/>
</dbReference>
<keyword evidence="1" id="KW-0805">Transcription regulation</keyword>
<dbReference type="EMBL" id="LBFC01000022">
    <property type="protein sequence ID" value="ONN26763.1"/>
    <property type="molecule type" value="Genomic_DNA"/>
</dbReference>
<dbReference type="NCBIfam" id="TIGR02479">
    <property type="entry name" value="FliA_WhiG"/>
    <property type="match status" value="1"/>
</dbReference>
<dbReference type="PRINTS" id="PR00046">
    <property type="entry name" value="SIGMA70FCT"/>
</dbReference>
<keyword evidence="4" id="KW-0804">Transcription</keyword>